<proteinExistence type="inferred from homology"/>
<dbReference type="PANTHER" id="PTHR21198">
    <property type="entry name" value="GLUTAMATE RACEMASE"/>
    <property type="match status" value="1"/>
</dbReference>
<name>A0A1L8CJ09_9LACO</name>
<dbReference type="InterPro" id="IPR015942">
    <property type="entry name" value="Asp/Glu/hydantoin_racemase"/>
</dbReference>
<dbReference type="NCBIfam" id="TIGR00035">
    <property type="entry name" value="asp_race"/>
    <property type="match status" value="1"/>
</dbReference>
<dbReference type="PROSITE" id="PS00923">
    <property type="entry name" value="ASP_GLU_RACEMASE_1"/>
    <property type="match status" value="1"/>
</dbReference>
<comment type="caution">
    <text evidence="3">The sequence shown here is derived from an EMBL/GenBank/DDBJ whole genome shotgun (WGS) entry which is preliminary data.</text>
</comment>
<protein>
    <submittedName>
        <fullName evidence="3">Aspartate racemase</fullName>
    </submittedName>
</protein>
<dbReference type="GO" id="GO:0047661">
    <property type="term" value="F:amino-acid racemase activity"/>
    <property type="evidence" value="ECO:0007669"/>
    <property type="project" value="InterPro"/>
</dbReference>
<dbReference type="InterPro" id="IPR004380">
    <property type="entry name" value="Asp_race"/>
</dbReference>
<comment type="similarity">
    <text evidence="1">Belongs to the aspartate/glutamate racemases family.</text>
</comment>
<dbReference type="Pfam" id="PF01177">
    <property type="entry name" value="Asp_Glu_race"/>
    <property type="match status" value="1"/>
</dbReference>
<evidence type="ECO:0000313" key="3">
    <source>
        <dbReference type="EMBL" id="GAT91172.1"/>
    </source>
</evidence>
<dbReference type="EMBL" id="BDDX01000016">
    <property type="protein sequence ID" value="GAT91172.1"/>
    <property type="molecule type" value="Genomic_DNA"/>
</dbReference>
<evidence type="ECO:0000256" key="1">
    <source>
        <dbReference type="ARBA" id="ARBA00007847"/>
    </source>
</evidence>
<accession>A0A1L8CJ09</accession>
<reference evidence="3 4" key="1">
    <citation type="journal article" date="2016" name="Syst. Appl. Microbiol.">
        <title>Genomic characterization of a fructophilic bee symbiont Lactobacillus kunkeei reveals its niche-specific adaptation.</title>
        <authorList>
            <person name="Maeno S."/>
            <person name="Tanizawa Y."/>
            <person name="Kanesaki Y."/>
            <person name="Kubota E."/>
            <person name="Kumar H."/>
            <person name="Dicks L."/>
            <person name="Salminen S."/>
            <person name="Nakagawa J."/>
            <person name="Arita M."/>
            <person name="Endo A."/>
        </authorList>
    </citation>
    <scope>NUCLEOTIDE SEQUENCE [LARGE SCALE GENOMIC DNA]</scope>
    <source>
        <strain evidence="3 4">FF30-6</strain>
    </source>
</reference>
<dbReference type="Gene3D" id="3.40.50.1860">
    <property type="match status" value="2"/>
</dbReference>
<gene>
    <name evidence="3" type="primary">racX</name>
    <name evidence="3" type="ORF">FF306_01292</name>
</gene>
<dbReference type="InterPro" id="IPR018187">
    <property type="entry name" value="Asp/Glu_racemase_AS_1"/>
</dbReference>
<organism evidence="3 4">
    <name type="scientific">Apilactobacillus kunkeei</name>
    <dbReference type="NCBI Taxonomy" id="148814"/>
    <lineage>
        <taxon>Bacteria</taxon>
        <taxon>Bacillati</taxon>
        <taxon>Bacillota</taxon>
        <taxon>Bacilli</taxon>
        <taxon>Lactobacillales</taxon>
        <taxon>Lactobacillaceae</taxon>
        <taxon>Apilactobacillus</taxon>
    </lineage>
</organism>
<dbReference type="Proteomes" id="UP000186588">
    <property type="component" value="Unassembled WGS sequence"/>
</dbReference>
<evidence type="ECO:0000256" key="2">
    <source>
        <dbReference type="ARBA" id="ARBA00023235"/>
    </source>
</evidence>
<dbReference type="InterPro" id="IPR001920">
    <property type="entry name" value="Asp/Glu_race"/>
</dbReference>
<keyword evidence="2" id="KW-0413">Isomerase</keyword>
<sequence>MLRISNVTLAKNRDDKMRHFFSIIGGMGTEATESYIHLLNQRTPASNDQEYLNYILVNHATVPDRTNYILDNTKPNPLIPLKEDIKQQSQLNPDFFVIPCNTAHFFFDELQSATNVPILHMPKEAVSEISNVYPNAKRIGLIATKGTIFDGIYDTEVQNAGYKIVKPTEHIQEETMDLIYKYVKEQNKVNKELYHHILDEMKNEMDCDVIILGCTELSVAEERASDHNYPVIDAQSVLVDRSIELALKNREKDIE</sequence>
<evidence type="ECO:0000313" key="4">
    <source>
        <dbReference type="Proteomes" id="UP000186588"/>
    </source>
</evidence>
<dbReference type="SUPFAM" id="SSF53681">
    <property type="entry name" value="Aspartate/glutamate racemase"/>
    <property type="match status" value="2"/>
</dbReference>
<dbReference type="PANTHER" id="PTHR21198:SF7">
    <property type="entry name" value="ASPARTATE-GLUTAMATE RACEMASE FAMILY"/>
    <property type="match status" value="1"/>
</dbReference>
<dbReference type="AlphaFoldDB" id="A0A1L8CJ09"/>